<accession>A0A7S1NVK2</accession>
<proteinExistence type="predicted"/>
<organism evidence="1">
    <name type="scientific">Eutreptiella gymnastica</name>
    <dbReference type="NCBI Taxonomy" id="73025"/>
    <lineage>
        <taxon>Eukaryota</taxon>
        <taxon>Discoba</taxon>
        <taxon>Euglenozoa</taxon>
        <taxon>Euglenida</taxon>
        <taxon>Spirocuta</taxon>
        <taxon>Euglenophyceae</taxon>
        <taxon>Eutreptiales</taxon>
        <taxon>Eutreptiaceae</taxon>
        <taxon>Eutreptiella</taxon>
    </lineage>
</organism>
<sequence>MLASSTDRFPGFHAGAVHKTEELAHNKRWKWIQHPPVLGQHVYTVSWPLVWTVVGVDRPPTDPPPTCNRGCQQHIPSFNGSEYISDHGVAQIQGWRVPT</sequence>
<reference evidence="1" key="1">
    <citation type="submission" date="2021-01" db="EMBL/GenBank/DDBJ databases">
        <authorList>
            <person name="Corre E."/>
            <person name="Pelletier E."/>
            <person name="Niang G."/>
            <person name="Scheremetjew M."/>
            <person name="Finn R."/>
            <person name="Kale V."/>
            <person name="Holt S."/>
            <person name="Cochrane G."/>
            <person name="Meng A."/>
            <person name="Brown T."/>
            <person name="Cohen L."/>
        </authorList>
    </citation>
    <scope>NUCLEOTIDE SEQUENCE</scope>
    <source>
        <strain evidence="1">NIES-381</strain>
    </source>
</reference>
<dbReference type="AlphaFoldDB" id="A0A7S1NVK2"/>
<gene>
    <name evidence="1" type="ORF">EGYM00392_LOCUS54420</name>
</gene>
<dbReference type="EMBL" id="HBGA01149647">
    <property type="protein sequence ID" value="CAD9043237.1"/>
    <property type="molecule type" value="Transcribed_RNA"/>
</dbReference>
<evidence type="ECO:0000313" key="1">
    <source>
        <dbReference type="EMBL" id="CAD9043237.1"/>
    </source>
</evidence>
<protein>
    <submittedName>
        <fullName evidence="1">Uncharacterized protein</fullName>
    </submittedName>
</protein>
<name>A0A7S1NVK2_9EUGL</name>